<dbReference type="Proteomes" id="UP000030671">
    <property type="component" value="Unassembled WGS sequence"/>
</dbReference>
<evidence type="ECO:0000313" key="3">
    <source>
        <dbReference type="Proteomes" id="UP000030671"/>
    </source>
</evidence>
<gene>
    <name evidence="2" type="ORF">HETIRDRAFT_317287</name>
</gene>
<evidence type="ECO:0008006" key="4">
    <source>
        <dbReference type="Google" id="ProtNLM"/>
    </source>
</evidence>
<feature type="chain" id="PRO_5004844359" description="Glycosyltransferase family 15 protein" evidence="1">
    <location>
        <begin position="29"/>
        <end position="363"/>
    </location>
</feature>
<organism evidence="2 3">
    <name type="scientific">Heterobasidion irregulare (strain TC 32-1)</name>
    <dbReference type="NCBI Taxonomy" id="747525"/>
    <lineage>
        <taxon>Eukaryota</taxon>
        <taxon>Fungi</taxon>
        <taxon>Dikarya</taxon>
        <taxon>Basidiomycota</taxon>
        <taxon>Agaricomycotina</taxon>
        <taxon>Agaricomycetes</taxon>
        <taxon>Russulales</taxon>
        <taxon>Bondarzewiaceae</taxon>
        <taxon>Heterobasidion</taxon>
        <taxon>Heterobasidion annosum species complex</taxon>
    </lineage>
</organism>
<keyword evidence="1" id="KW-0732">Signal</keyword>
<dbReference type="HOGENOM" id="CLU_065187_0_0_1"/>
<dbReference type="eggNOG" id="ENOG502SBKB">
    <property type="taxonomic scope" value="Eukaryota"/>
</dbReference>
<name>W4K944_HETIT</name>
<evidence type="ECO:0000313" key="2">
    <source>
        <dbReference type="EMBL" id="ETW81606.1"/>
    </source>
</evidence>
<feature type="signal peptide" evidence="1">
    <location>
        <begin position="1"/>
        <end position="28"/>
    </location>
</feature>
<dbReference type="RefSeq" id="XP_009546237.1">
    <property type="nucleotide sequence ID" value="XM_009547942.1"/>
</dbReference>
<dbReference type="EMBL" id="KI925458">
    <property type="protein sequence ID" value="ETW81606.1"/>
    <property type="molecule type" value="Genomic_DNA"/>
</dbReference>
<dbReference type="STRING" id="747525.W4K944"/>
<keyword evidence="3" id="KW-1185">Reference proteome</keyword>
<protein>
    <recommendedName>
        <fullName evidence="4">Glycosyltransferase family 15 protein</fullName>
    </recommendedName>
</protein>
<accession>W4K944</accession>
<proteinExistence type="predicted"/>
<sequence length="363" mass="40711">MTPSAGLLFGCGVASWASVLYVLRESDAEDDTHTQVRPPPSLPRAFLHRFSSHREQQDRAPHGRARRIVGGAVFAALILSSAYGTSQITSTPSIRPLSVADVIAAPPQPACARRPLAFAPLHSPDARAYREFDDVLLVVFFSHARYDVNLDYYRAVYAEYFPNMLFIGPGSREDAGFRHSYDVLVDSYESDEDLSDPGFYKMAGRMAHHMLYTALQEHPCYAGYLWAPFDTLLNVPRLQQFDQNLFWYHSPFARYVPNAALGSEEANAERGRHAPPANISPDPYLNLTEGWRGWGPDWCDPHVGVSKWAQGMEVDTFHTFHWGDKDESGEWRGNPAHITDVRRLLQESAARQEIAFPGPSSTT</sequence>
<evidence type="ECO:0000256" key="1">
    <source>
        <dbReference type="SAM" id="SignalP"/>
    </source>
</evidence>
<reference evidence="2 3" key="1">
    <citation type="journal article" date="2012" name="New Phytol.">
        <title>Insight into trade-off between wood decay and parasitism from the genome of a fungal forest pathogen.</title>
        <authorList>
            <person name="Olson A."/>
            <person name="Aerts A."/>
            <person name="Asiegbu F."/>
            <person name="Belbahri L."/>
            <person name="Bouzid O."/>
            <person name="Broberg A."/>
            <person name="Canback B."/>
            <person name="Coutinho P.M."/>
            <person name="Cullen D."/>
            <person name="Dalman K."/>
            <person name="Deflorio G."/>
            <person name="van Diepen L.T."/>
            <person name="Dunand C."/>
            <person name="Duplessis S."/>
            <person name="Durling M."/>
            <person name="Gonthier P."/>
            <person name="Grimwood J."/>
            <person name="Fossdal C.G."/>
            <person name="Hansson D."/>
            <person name="Henrissat B."/>
            <person name="Hietala A."/>
            <person name="Himmelstrand K."/>
            <person name="Hoffmeister D."/>
            <person name="Hogberg N."/>
            <person name="James T.Y."/>
            <person name="Karlsson M."/>
            <person name="Kohler A."/>
            <person name="Kues U."/>
            <person name="Lee Y.H."/>
            <person name="Lin Y.C."/>
            <person name="Lind M."/>
            <person name="Lindquist E."/>
            <person name="Lombard V."/>
            <person name="Lucas S."/>
            <person name="Lunden K."/>
            <person name="Morin E."/>
            <person name="Murat C."/>
            <person name="Park J."/>
            <person name="Raffaello T."/>
            <person name="Rouze P."/>
            <person name="Salamov A."/>
            <person name="Schmutz J."/>
            <person name="Solheim H."/>
            <person name="Stahlberg J."/>
            <person name="Velez H."/>
            <person name="de Vries R.P."/>
            <person name="Wiebenga A."/>
            <person name="Woodward S."/>
            <person name="Yakovlev I."/>
            <person name="Garbelotto M."/>
            <person name="Martin F."/>
            <person name="Grigoriev I.V."/>
            <person name="Stenlid J."/>
        </authorList>
    </citation>
    <scope>NUCLEOTIDE SEQUENCE [LARGE SCALE GENOMIC DNA]</scope>
    <source>
        <strain evidence="2 3">TC 32-1</strain>
    </source>
</reference>
<dbReference type="OrthoDB" id="408493at2759"/>
<dbReference type="GeneID" id="20670409"/>
<dbReference type="AlphaFoldDB" id="W4K944"/>
<dbReference type="InParanoid" id="W4K944"/>
<dbReference type="KEGG" id="hir:HETIRDRAFT_317287"/>